<dbReference type="Proteomes" id="UP001165283">
    <property type="component" value="Unassembled WGS sequence"/>
</dbReference>
<dbReference type="EMBL" id="JAGSOV010000015">
    <property type="protein sequence ID" value="MCO1654840.1"/>
    <property type="molecule type" value="Genomic_DNA"/>
</dbReference>
<accession>A0ABT0ZVR7</accession>
<evidence type="ECO:0000313" key="2">
    <source>
        <dbReference type="Proteomes" id="UP001165283"/>
    </source>
</evidence>
<proteinExistence type="predicted"/>
<sequence length="137" mass="14621">MRIPFRRRTTAAESRPLPVPAPVDAVAAEVLARARVQAGRNRWDELTPARRAEATREAWRWMLAAREAGFTLIAPVPPTPPGYTAVPADLASTDAVDPAQLVSCGTCGCVITRGDRGKHARFHASTGAPDRITAPSG</sequence>
<gene>
    <name evidence="1" type="ORF">KDL28_07190</name>
</gene>
<comment type="caution">
    <text evidence="1">The sequence shown here is derived from an EMBL/GenBank/DDBJ whole genome shotgun (WGS) entry which is preliminary data.</text>
</comment>
<evidence type="ECO:0000313" key="1">
    <source>
        <dbReference type="EMBL" id="MCO1654840.1"/>
    </source>
</evidence>
<dbReference type="RefSeq" id="WP_252436524.1">
    <property type="nucleotide sequence ID" value="NZ_JAGSOV010000015.1"/>
</dbReference>
<keyword evidence="2" id="KW-1185">Reference proteome</keyword>
<evidence type="ECO:0008006" key="3">
    <source>
        <dbReference type="Google" id="ProtNLM"/>
    </source>
</evidence>
<name>A0ABT0ZVR7_9PSEU</name>
<reference evidence="1" key="1">
    <citation type="submission" date="2021-04" db="EMBL/GenBank/DDBJ databases">
        <title>Pseudonocardia sp. nov., isolated from sandy soil of mangrove forest.</title>
        <authorList>
            <person name="Zan Z."/>
            <person name="Huang R."/>
            <person name="Liu W."/>
        </authorList>
    </citation>
    <scope>NUCLEOTIDE SEQUENCE</scope>
    <source>
        <strain evidence="1">S2-4</strain>
    </source>
</reference>
<protein>
    <recommendedName>
        <fullName evidence="3">C2H2-type domain-containing protein</fullName>
    </recommendedName>
</protein>
<organism evidence="1 2">
    <name type="scientific">Pseudonocardia humida</name>
    <dbReference type="NCBI Taxonomy" id="2800819"/>
    <lineage>
        <taxon>Bacteria</taxon>
        <taxon>Bacillati</taxon>
        <taxon>Actinomycetota</taxon>
        <taxon>Actinomycetes</taxon>
        <taxon>Pseudonocardiales</taxon>
        <taxon>Pseudonocardiaceae</taxon>
        <taxon>Pseudonocardia</taxon>
    </lineage>
</organism>